<proteinExistence type="predicted"/>
<dbReference type="Gene3D" id="4.10.60.30">
    <property type="entry name" value="Nanos, RNA-binding domain"/>
    <property type="match status" value="1"/>
</dbReference>
<dbReference type="GO" id="GO:0003676">
    <property type="term" value="F:nucleic acid binding"/>
    <property type="evidence" value="ECO:0007669"/>
    <property type="project" value="InterPro"/>
</dbReference>
<dbReference type="InterPro" id="IPR036875">
    <property type="entry name" value="Znf_CCHC_sf"/>
</dbReference>
<dbReference type="Pfam" id="PF05741">
    <property type="entry name" value="zf-nanos"/>
    <property type="match status" value="1"/>
</dbReference>
<accession>A0A6C0IM47</accession>
<dbReference type="PROSITE" id="PS51522">
    <property type="entry name" value="ZF_NANOS"/>
    <property type="match status" value="1"/>
</dbReference>
<dbReference type="InterPro" id="IPR024161">
    <property type="entry name" value="Znf_nanos-typ"/>
</dbReference>
<organism evidence="2">
    <name type="scientific">viral metagenome</name>
    <dbReference type="NCBI Taxonomy" id="1070528"/>
    <lineage>
        <taxon>unclassified sequences</taxon>
        <taxon>metagenomes</taxon>
        <taxon>organismal metagenomes</taxon>
    </lineage>
</organism>
<dbReference type="GO" id="GO:0008270">
    <property type="term" value="F:zinc ion binding"/>
    <property type="evidence" value="ECO:0007669"/>
    <property type="project" value="InterPro"/>
</dbReference>
<evidence type="ECO:0000313" key="2">
    <source>
        <dbReference type="EMBL" id="QHT94278.1"/>
    </source>
</evidence>
<protein>
    <recommendedName>
        <fullName evidence="1">Nanos-type domain-containing protein</fullName>
    </recommendedName>
</protein>
<sequence length="152" mass="17471">MKSTRASTKTPFCKICFNAKKTKQDYTSHSIKDYSSNSSGVTVCPTILNTKCSYCHNKGHWKSECPKLKKNKTIPKLDIPRPKLVKNVYFNQEDLGEIYPLIEKNKVDTNKYNILAQENCNETLNMYVPLHKPITPTKILNWADCDSDTDYD</sequence>
<reference evidence="2" key="1">
    <citation type="journal article" date="2020" name="Nature">
        <title>Giant virus diversity and host interactions through global metagenomics.</title>
        <authorList>
            <person name="Schulz F."/>
            <person name="Roux S."/>
            <person name="Paez-Espino D."/>
            <person name="Jungbluth S."/>
            <person name="Walsh D.A."/>
            <person name="Denef V.J."/>
            <person name="McMahon K.D."/>
            <person name="Konstantinidis K.T."/>
            <person name="Eloe-Fadrosh E.A."/>
            <person name="Kyrpides N.C."/>
            <person name="Woyke T."/>
        </authorList>
    </citation>
    <scope>NUCLEOTIDE SEQUENCE</scope>
    <source>
        <strain evidence="2">GVMAG-M-3300024258-28</strain>
    </source>
</reference>
<dbReference type="SUPFAM" id="SSF57756">
    <property type="entry name" value="Retrovirus zinc finger-like domains"/>
    <property type="match status" value="1"/>
</dbReference>
<feature type="domain" description="Nanos-type" evidence="1">
    <location>
        <begin position="12"/>
        <end position="67"/>
    </location>
</feature>
<evidence type="ECO:0000259" key="1">
    <source>
        <dbReference type="PROSITE" id="PS51522"/>
    </source>
</evidence>
<dbReference type="InterPro" id="IPR038129">
    <property type="entry name" value="Nanos_sf"/>
</dbReference>
<name>A0A6C0IM47_9ZZZZ</name>
<dbReference type="AlphaFoldDB" id="A0A6C0IM47"/>
<dbReference type="EMBL" id="MN740218">
    <property type="protein sequence ID" value="QHT94278.1"/>
    <property type="molecule type" value="Genomic_DNA"/>
</dbReference>